<keyword evidence="4" id="KW-1185">Reference proteome</keyword>
<evidence type="ECO:0000313" key="3">
    <source>
        <dbReference type="EMBL" id="PNS20406.1"/>
    </source>
</evidence>
<dbReference type="InterPro" id="IPR043151">
    <property type="entry name" value="BAH_sf"/>
</dbReference>
<accession>A0A2K1QZC6</accession>
<feature type="region of interest" description="Disordered" evidence="1">
    <location>
        <begin position="1"/>
        <end position="46"/>
    </location>
</feature>
<feature type="domain" description="BAH" evidence="2">
    <location>
        <begin position="122"/>
        <end position="248"/>
    </location>
</feature>
<feature type="region of interest" description="Disordered" evidence="1">
    <location>
        <begin position="293"/>
        <end position="314"/>
    </location>
</feature>
<dbReference type="PROSITE" id="PS51038">
    <property type="entry name" value="BAH"/>
    <property type="match status" value="1"/>
</dbReference>
<dbReference type="GO" id="GO:0003682">
    <property type="term" value="F:chromatin binding"/>
    <property type="evidence" value="ECO:0007669"/>
    <property type="project" value="InterPro"/>
</dbReference>
<dbReference type="AlphaFoldDB" id="A0A2K1QZC6"/>
<protein>
    <recommendedName>
        <fullName evidence="2">BAH domain-containing protein</fullName>
    </recommendedName>
</protein>
<organism evidence="3 4">
    <name type="scientific">Sphaceloma murrayae</name>
    <dbReference type="NCBI Taxonomy" id="2082308"/>
    <lineage>
        <taxon>Eukaryota</taxon>
        <taxon>Fungi</taxon>
        <taxon>Dikarya</taxon>
        <taxon>Ascomycota</taxon>
        <taxon>Pezizomycotina</taxon>
        <taxon>Dothideomycetes</taxon>
        <taxon>Dothideomycetidae</taxon>
        <taxon>Myriangiales</taxon>
        <taxon>Elsinoaceae</taxon>
        <taxon>Sphaceloma</taxon>
    </lineage>
</organism>
<evidence type="ECO:0000313" key="4">
    <source>
        <dbReference type="Proteomes" id="UP000243797"/>
    </source>
</evidence>
<sequence>MVYKRGPEDIPLADGVNGTKRPRIDSAAPKNELSTPTRQQPTLTQQERYKLAQWLDKKAESDVDMFKITYPGGAGKGKKAPRPKGERLLLDGREYGEVAFTVANKQKWEQLTKYRRCTVTEQTFGIGDCVFVRGDEETKSDTKGDDDTLTQWKAQIHEVRALDENHVYLRVSWLYRPSRDLPGGVKPYHGTYELIPSTDMTIIDAKTIDGSLNVKYWDEYKDDDVHGSGEYFWRQAYDHLSGTLSSCRTICKCAQPQNPDLQIVQCSSCNEWQHARCLETEVLDKYLTDHPGESNGTTVNGASHPKLKGKKNGQTKVPMIEKSEVDGVTAAIKTDDNGKDNVRIVILDSRGEQAITEEHESPCLLCGKALDAEGGQVAVKQ</sequence>
<dbReference type="STRING" id="2082308.A0A2K1QZC6"/>
<dbReference type="InParanoid" id="A0A2K1QZC6"/>
<comment type="caution">
    <text evidence="3">The sequence shown here is derived from an EMBL/GenBank/DDBJ whole genome shotgun (WGS) entry which is preliminary data.</text>
</comment>
<name>A0A2K1QZC6_9PEZI</name>
<dbReference type="Gene3D" id="3.30.40.10">
    <property type="entry name" value="Zinc/RING finger domain, C3HC4 (zinc finger)"/>
    <property type="match status" value="1"/>
</dbReference>
<dbReference type="EMBL" id="NKHZ01000025">
    <property type="protein sequence ID" value="PNS20406.1"/>
    <property type="molecule type" value="Genomic_DNA"/>
</dbReference>
<dbReference type="CDD" id="cd15489">
    <property type="entry name" value="PHD_SF"/>
    <property type="match status" value="1"/>
</dbReference>
<dbReference type="PANTHER" id="PTHR46364">
    <property type="entry name" value="OS08G0421900 PROTEIN"/>
    <property type="match status" value="1"/>
</dbReference>
<dbReference type="InterPro" id="IPR011011">
    <property type="entry name" value="Znf_FYVE_PHD"/>
</dbReference>
<proteinExistence type="predicted"/>
<dbReference type="Proteomes" id="UP000243797">
    <property type="component" value="Unassembled WGS sequence"/>
</dbReference>
<dbReference type="SUPFAM" id="SSF57903">
    <property type="entry name" value="FYVE/PHD zinc finger"/>
    <property type="match status" value="1"/>
</dbReference>
<dbReference type="CDD" id="cd04370">
    <property type="entry name" value="BAH"/>
    <property type="match status" value="1"/>
</dbReference>
<dbReference type="OrthoDB" id="10259622at2759"/>
<dbReference type="Gene3D" id="2.30.30.490">
    <property type="match status" value="1"/>
</dbReference>
<evidence type="ECO:0000256" key="1">
    <source>
        <dbReference type="SAM" id="MobiDB-lite"/>
    </source>
</evidence>
<gene>
    <name evidence="3" type="ORF">CAC42_5856</name>
</gene>
<feature type="compositionally biased region" description="Low complexity" evidence="1">
    <location>
        <begin position="35"/>
        <end position="46"/>
    </location>
</feature>
<dbReference type="InterPro" id="IPR001025">
    <property type="entry name" value="BAH_dom"/>
</dbReference>
<evidence type="ECO:0000259" key="2">
    <source>
        <dbReference type="PROSITE" id="PS51038"/>
    </source>
</evidence>
<dbReference type="InterPro" id="IPR013083">
    <property type="entry name" value="Znf_RING/FYVE/PHD"/>
</dbReference>
<reference evidence="3 4" key="1">
    <citation type="submission" date="2017-06" db="EMBL/GenBank/DDBJ databases">
        <title>Draft genome sequence of a variant of Elsinoe murrayae.</title>
        <authorList>
            <person name="Cheng Q."/>
        </authorList>
    </citation>
    <scope>NUCLEOTIDE SEQUENCE [LARGE SCALE GENOMIC DNA]</scope>
    <source>
        <strain evidence="3 4">CQ-2017a</strain>
    </source>
</reference>